<dbReference type="Gene3D" id="2.40.128.110">
    <property type="entry name" value="Lipid/polyisoprenoid-binding, YceI-like"/>
    <property type="match status" value="1"/>
</dbReference>
<dbReference type="SUPFAM" id="SSF101874">
    <property type="entry name" value="YceI-like"/>
    <property type="match status" value="1"/>
</dbReference>
<dbReference type="AlphaFoldDB" id="A0A0G0NQE7"/>
<gene>
    <name evidence="3" type="ORF">UT42_C0011G0001</name>
</gene>
<dbReference type="Proteomes" id="UP000034048">
    <property type="component" value="Unassembled WGS sequence"/>
</dbReference>
<dbReference type="InterPro" id="IPR036761">
    <property type="entry name" value="TTHA0802/YceI-like_sf"/>
</dbReference>
<feature type="compositionally biased region" description="Low complexity" evidence="1">
    <location>
        <begin position="227"/>
        <end position="241"/>
    </location>
</feature>
<name>A0A0G0NQE7_9BACT</name>
<accession>A0A0G0NQE7</accession>
<proteinExistence type="predicted"/>
<protein>
    <recommendedName>
        <fullName evidence="2">Lipid/polyisoprenoid-binding YceI-like domain-containing protein</fullName>
    </recommendedName>
</protein>
<dbReference type="EMBL" id="LBWS01000011">
    <property type="protein sequence ID" value="KKR15016.1"/>
    <property type="molecule type" value="Genomic_DNA"/>
</dbReference>
<dbReference type="PROSITE" id="PS51257">
    <property type="entry name" value="PROKAR_LIPOPROTEIN"/>
    <property type="match status" value="1"/>
</dbReference>
<evidence type="ECO:0000313" key="3">
    <source>
        <dbReference type="EMBL" id="KKR15016.1"/>
    </source>
</evidence>
<dbReference type="InterPro" id="IPR007372">
    <property type="entry name" value="Lipid/polyisoprenoid-bd_YceI"/>
</dbReference>
<dbReference type="PANTHER" id="PTHR34406">
    <property type="entry name" value="PROTEIN YCEI"/>
    <property type="match status" value="1"/>
</dbReference>
<feature type="region of interest" description="Disordered" evidence="1">
    <location>
        <begin position="227"/>
        <end position="252"/>
    </location>
</feature>
<reference evidence="3 4" key="1">
    <citation type="journal article" date="2015" name="Nature">
        <title>rRNA introns, odd ribosomes, and small enigmatic genomes across a large radiation of phyla.</title>
        <authorList>
            <person name="Brown C.T."/>
            <person name="Hug L.A."/>
            <person name="Thomas B.C."/>
            <person name="Sharon I."/>
            <person name="Castelle C.J."/>
            <person name="Singh A."/>
            <person name="Wilkins M.J."/>
            <person name="Williams K.H."/>
            <person name="Banfield J.F."/>
        </authorList>
    </citation>
    <scope>NUCLEOTIDE SEQUENCE [LARGE SCALE GENOMIC DNA]</scope>
</reference>
<feature type="domain" description="Lipid/polyisoprenoid-binding YceI-like" evidence="2">
    <location>
        <begin position="46"/>
        <end position="222"/>
    </location>
</feature>
<sequence>MTKKLLGLSLLLIAVVLITTGFGCSKKDKVEEVNNQPEVTIPVSSNYLINVDQTTIGWAGEMILVGKKHQGEIKVKSGNLITTDGQITSGEVIMDMVTIVDKDLANNDANKIKLETHLKSADFFDVENYSEAKFVITNVTPVVDGTVNQYNVTADLTIKDKTNSVNFPAIIVAADNQLTASGEFTIDRTLWDIRWGSDKFFDDLGDKILNDEIKFTINLQADVQPEVTATTEETTENPETANVEENENVEVE</sequence>
<evidence type="ECO:0000256" key="1">
    <source>
        <dbReference type="SAM" id="MobiDB-lite"/>
    </source>
</evidence>
<dbReference type="SMART" id="SM00867">
    <property type="entry name" value="YceI"/>
    <property type="match status" value="1"/>
</dbReference>
<dbReference type="Pfam" id="PF04264">
    <property type="entry name" value="YceI"/>
    <property type="match status" value="1"/>
</dbReference>
<dbReference type="PANTHER" id="PTHR34406:SF1">
    <property type="entry name" value="PROTEIN YCEI"/>
    <property type="match status" value="1"/>
</dbReference>
<feature type="compositionally biased region" description="Acidic residues" evidence="1">
    <location>
        <begin position="242"/>
        <end position="252"/>
    </location>
</feature>
<evidence type="ECO:0000259" key="2">
    <source>
        <dbReference type="SMART" id="SM00867"/>
    </source>
</evidence>
<comment type="caution">
    <text evidence="3">The sequence shown here is derived from an EMBL/GenBank/DDBJ whole genome shotgun (WGS) entry which is preliminary data.</text>
</comment>
<evidence type="ECO:0000313" key="4">
    <source>
        <dbReference type="Proteomes" id="UP000034048"/>
    </source>
</evidence>
<organism evidence="3 4">
    <name type="scientific">Candidatus Falkowbacteria bacterium GW2011_GWA2_39_24</name>
    <dbReference type="NCBI Taxonomy" id="1618634"/>
    <lineage>
        <taxon>Bacteria</taxon>
        <taxon>Candidatus Falkowiibacteriota</taxon>
    </lineage>
</organism>